<dbReference type="AlphaFoldDB" id="A0A0B2A2Q8"/>
<protein>
    <recommendedName>
        <fullName evidence="4">Lipoprotein</fullName>
    </recommendedName>
</protein>
<evidence type="ECO:0000313" key="3">
    <source>
        <dbReference type="Proteomes" id="UP000031030"/>
    </source>
</evidence>
<comment type="caution">
    <text evidence="2">The sequence shown here is derived from an EMBL/GenBank/DDBJ whole genome shotgun (WGS) entry which is preliminary data.</text>
</comment>
<feature type="signal peptide" evidence="1">
    <location>
        <begin position="1"/>
        <end position="19"/>
    </location>
</feature>
<sequence>MRSRLAVGVLLGMLVVALAGCTGATPRPSPTPTPPFASADAAYKAAEATYRAYVAAGNRVNLQDPKTFPPVYHWLLDRALDHQRKELSAMAAKDLRMSSEDHVTFVAPIGGGDVRWGDVSLAVCIDVSKSDVRDAAGRSLVRSTRPNKQSLTVAFSRDASTSTGMKIASITGRKGKPTCAE</sequence>
<reference evidence="2 3" key="1">
    <citation type="submission" date="2014-11" db="EMBL/GenBank/DDBJ databases">
        <title>Genome sequence of Microbacterium mangrovi MUSC 115(T).</title>
        <authorList>
            <person name="Lee L.-H."/>
        </authorList>
    </citation>
    <scope>NUCLEOTIDE SEQUENCE [LARGE SCALE GENOMIC DNA]</scope>
    <source>
        <strain evidence="2 3">MUSC 115</strain>
    </source>
</reference>
<accession>A0A0B2A2Q8</accession>
<dbReference type="OrthoDB" id="5077411at2"/>
<proteinExistence type="predicted"/>
<organism evidence="2 3">
    <name type="scientific">Microbacterium mangrovi</name>
    <dbReference type="NCBI Taxonomy" id="1348253"/>
    <lineage>
        <taxon>Bacteria</taxon>
        <taxon>Bacillati</taxon>
        <taxon>Actinomycetota</taxon>
        <taxon>Actinomycetes</taxon>
        <taxon>Micrococcales</taxon>
        <taxon>Microbacteriaceae</taxon>
        <taxon>Microbacterium</taxon>
    </lineage>
</organism>
<evidence type="ECO:0008006" key="4">
    <source>
        <dbReference type="Google" id="ProtNLM"/>
    </source>
</evidence>
<dbReference type="PROSITE" id="PS51257">
    <property type="entry name" value="PROKAR_LIPOPROTEIN"/>
    <property type="match status" value="1"/>
</dbReference>
<dbReference type="EMBL" id="JTDK01000010">
    <property type="protein sequence ID" value="KHK97310.1"/>
    <property type="molecule type" value="Genomic_DNA"/>
</dbReference>
<dbReference type="RefSeq" id="WP_039399201.1">
    <property type="nucleotide sequence ID" value="NZ_JTDK01000010.1"/>
</dbReference>
<name>A0A0B2A2Q8_9MICO</name>
<keyword evidence="3" id="KW-1185">Reference proteome</keyword>
<keyword evidence="1" id="KW-0732">Signal</keyword>
<dbReference type="Proteomes" id="UP000031030">
    <property type="component" value="Unassembled WGS sequence"/>
</dbReference>
<evidence type="ECO:0000313" key="2">
    <source>
        <dbReference type="EMBL" id="KHK97310.1"/>
    </source>
</evidence>
<evidence type="ECO:0000256" key="1">
    <source>
        <dbReference type="SAM" id="SignalP"/>
    </source>
</evidence>
<gene>
    <name evidence="2" type="ORF">LK09_10875</name>
</gene>
<feature type="chain" id="PRO_5038727886" description="Lipoprotein" evidence="1">
    <location>
        <begin position="20"/>
        <end position="181"/>
    </location>
</feature>